<evidence type="ECO:0000256" key="4">
    <source>
        <dbReference type="SAM" id="MobiDB-lite"/>
    </source>
</evidence>
<feature type="chain" id="PRO_5029801280" evidence="5">
    <location>
        <begin position="21"/>
        <end position="726"/>
    </location>
</feature>
<evidence type="ECO:0000256" key="2">
    <source>
        <dbReference type="ARBA" id="ARBA00022525"/>
    </source>
</evidence>
<dbReference type="InterPro" id="IPR003112">
    <property type="entry name" value="Olfac-like_dom"/>
</dbReference>
<dbReference type="PROSITE" id="PS51132">
    <property type="entry name" value="OLF"/>
    <property type="match status" value="1"/>
</dbReference>
<comment type="caution">
    <text evidence="3">Lacks conserved residue(s) required for the propagation of feature annotation.</text>
</comment>
<reference evidence="7 8" key="1">
    <citation type="submission" date="2019-09" db="EMBL/GenBank/DDBJ databases">
        <title>Bird 10,000 Genomes (B10K) Project - Family phase.</title>
        <authorList>
            <person name="Zhang G."/>
        </authorList>
    </citation>
    <scope>NUCLEOTIDE SEQUENCE [LARGE SCALE GENOMIC DNA]</scope>
    <source>
        <strain evidence="7">OUT-0011</strain>
        <tissue evidence="7">Muscle</tissue>
    </source>
</reference>
<dbReference type="Pfam" id="PF02191">
    <property type="entry name" value="OLF"/>
    <property type="match status" value="1"/>
</dbReference>
<dbReference type="OrthoDB" id="8626508at2759"/>
<gene>
    <name evidence="7" type="primary">Olfml2b</name>
    <name evidence="7" type="ORF">LOXCUR_R01100</name>
</gene>
<feature type="signal peptide" evidence="5">
    <location>
        <begin position="1"/>
        <end position="20"/>
    </location>
</feature>
<dbReference type="GO" id="GO:0005615">
    <property type="term" value="C:extracellular space"/>
    <property type="evidence" value="ECO:0007669"/>
    <property type="project" value="TreeGrafter"/>
</dbReference>
<organism evidence="7 8">
    <name type="scientific">Loxia curvirostra</name>
    <name type="common">Red crossbill</name>
    <dbReference type="NCBI Taxonomy" id="64802"/>
    <lineage>
        <taxon>Eukaryota</taxon>
        <taxon>Metazoa</taxon>
        <taxon>Chordata</taxon>
        <taxon>Craniata</taxon>
        <taxon>Vertebrata</taxon>
        <taxon>Euteleostomi</taxon>
        <taxon>Archelosauria</taxon>
        <taxon>Archosauria</taxon>
        <taxon>Dinosauria</taxon>
        <taxon>Saurischia</taxon>
        <taxon>Theropoda</taxon>
        <taxon>Coelurosauria</taxon>
        <taxon>Aves</taxon>
        <taxon>Neognathae</taxon>
        <taxon>Neoaves</taxon>
        <taxon>Telluraves</taxon>
        <taxon>Australaves</taxon>
        <taxon>Passeriformes</taxon>
        <taxon>Passeroidea</taxon>
        <taxon>Fringillidae</taxon>
        <taxon>Carduelinae</taxon>
        <taxon>Loxia</taxon>
    </lineage>
</organism>
<dbReference type="EMBL" id="VZSM01004206">
    <property type="protein sequence ID" value="NWY98222.1"/>
    <property type="molecule type" value="Genomic_DNA"/>
</dbReference>
<name>A0A7K7IVN0_LOXCU</name>
<keyword evidence="2" id="KW-0964">Secreted</keyword>
<evidence type="ECO:0000256" key="5">
    <source>
        <dbReference type="SAM" id="SignalP"/>
    </source>
</evidence>
<dbReference type="GO" id="GO:0007165">
    <property type="term" value="P:signal transduction"/>
    <property type="evidence" value="ECO:0007669"/>
    <property type="project" value="TreeGrafter"/>
</dbReference>
<dbReference type="Proteomes" id="UP000564784">
    <property type="component" value="Unassembled WGS sequence"/>
</dbReference>
<dbReference type="AlphaFoldDB" id="A0A7K7IVN0"/>
<dbReference type="PANTHER" id="PTHR23192">
    <property type="entry name" value="OLFACTOMEDIN-RELATED"/>
    <property type="match status" value="1"/>
</dbReference>
<sequence length="726" mass="80308">MARPLPLLLCLAALGAGCRAGTQPASTAGPSAEPLQDEADNQENILSQLLGDYDKVKAVSEGSDCRCKCLVRPLGRGACQRINEGAFRAEDFYTVETITSGPSCKCACVAPPSALNPCEGDFRLKKLREAESSDLKLSSIMEMLESAFYGLDLLKLHSVTTKLVGRVEKLEEGMSRNLTQEGQQAGASGEEGLPDPPGRENCSRLLTNSLADIESSLQRDAEAAFAHSEGKYEERFLKDETISQQINSVESLSELQHSLEDKKPEQLLQRKLRVRSRPPSKPTIVRGVTYYKAQSTESENDIEEQPDELFSGDNTVDLLIEDQLLRPSSRAGEPMRKPSPVGWPPTPGIAPTTLPAAGTAVTSTVPLSPATPDPNSVSWLIPAPKSMTALAGLAEEGTPQLPAGMASTVVATATESLLVATPTGGWSDMEPSPGAWVQANTPAMPVSLAIPATPKEGLEEEDIRNIIGRCKDTLSTISGPTTQNTYGRNEGAWMKDPLAQEERIYVTNYYYGNTLVEFRNLDNFKQGRWSNSYKLPYSWIGTGHVVYNGSFYYNRAFTRNIIKYDLKQRYVAAWAMLHDVAYEESTPWRWRGHSDVDFAVDENGLWVIYPAISYEGFNQEVIVLSKLNAADLSTQKETTWRTGLRKNFYGNCFVICGVLYAVDSYNKRNANISYAFDTHTNTQIIPRLLFENEYAYTTQIDYNPKDRLLYAWDNGHQVTYHVIFAY</sequence>
<evidence type="ECO:0000256" key="1">
    <source>
        <dbReference type="ARBA" id="ARBA00004613"/>
    </source>
</evidence>
<feature type="non-terminal residue" evidence="7">
    <location>
        <position position="726"/>
    </location>
</feature>
<dbReference type="PANTHER" id="PTHR23192:SF37">
    <property type="entry name" value="OLFACTOMEDIN-LIKE PROTEIN 2B"/>
    <property type="match status" value="1"/>
</dbReference>
<feature type="non-terminal residue" evidence="7">
    <location>
        <position position="1"/>
    </location>
</feature>
<evidence type="ECO:0000313" key="8">
    <source>
        <dbReference type="Proteomes" id="UP000564784"/>
    </source>
</evidence>
<feature type="compositionally biased region" description="Low complexity" evidence="4">
    <location>
        <begin position="180"/>
        <end position="191"/>
    </location>
</feature>
<evidence type="ECO:0000256" key="3">
    <source>
        <dbReference type="PROSITE-ProRule" id="PRU00446"/>
    </source>
</evidence>
<dbReference type="InterPro" id="IPR050605">
    <property type="entry name" value="Olfactomedin-like_domain"/>
</dbReference>
<comment type="caution">
    <text evidence="7">The sequence shown here is derived from an EMBL/GenBank/DDBJ whole genome shotgun (WGS) entry which is preliminary data.</text>
</comment>
<keyword evidence="8" id="KW-1185">Reference proteome</keyword>
<accession>A0A7K7IVN0</accession>
<dbReference type="PROSITE" id="PS51257">
    <property type="entry name" value="PROKAR_LIPOPROTEIN"/>
    <property type="match status" value="1"/>
</dbReference>
<protein>
    <submittedName>
        <fullName evidence="7">OLM2B protein</fullName>
    </submittedName>
</protein>
<keyword evidence="5" id="KW-0732">Signal</keyword>
<feature type="domain" description="Olfactomedin-like" evidence="6">
    <location>
        <begin position="469"/>
        <end position="726"/>
    </location>
</feature>
<comment type="subcellular location">
    <subcellularLocation>
        <location evidence="1">Secreted</location>
    </subcellularLocation>
</comment>
<proteinExistence type="predicted"/>
<dbReference type="SMART" id="SM00284">
    <property type="entry name" value="OLF"/>
    <property type="match status" value="1"/>
</dbReference>
<evidence type="ECO:0000313" key="7">
    <source>
        <dbReference type="EMBL" id="NWY98222.1"/>
    </source>
</evidence>
<feature type="region of interest" description="Disordered" evidence="4">
    <location>
        <begin position="174"/>
        <end position="199"/>
    </location>
</feature>
<evidence type="ECO:0000259" key="6">
    <source>
        <dbReference type="PROSITE" id="PS51132"/>
    </source>
</evidence>